<dbReference type="InterPro" id="IPR056953">
    <property type="entry name" value="CUT_N"/>
</dbReference>
<keyword evidence="3" id="KW-1185">Reference proteome</keyword>
<evidence type="ECO:0000313" key="3">
    <source>
        <dbReference type="Proteomes" id="UP000749559"/>
    </source>
</evidence>
<reference evidence="2" key="1">
    <citation type="submission" date="2022-03" db="EMBL/GenBank/DDBJ databases">
        <authorList>
            <person name="Martin C."/>
        </authorList>
    </citation>
    <scope>NUCLEOTIDE SEQUENCE</scope>
</reference>
<comment type="caution">
    <text evidence="2">The sequence shown here is derived from an EMBL/GenBank/DDBJ whole genome shotgun (WGS) entry which is preliminary data.</text>
</comment>
<dbReference type="EMBL" id="CAIIXF020000006">
    <property type="protein sequence ID" value="CAH1786221.1"/>
    <property type="molecule type" value="Genomic_DNA"/>
</dbReference>
<accession>A0A8J1XVZ2</accession>
<evidence type="ECO:0000313" key="2">
    <source>
        <dbReference type="EMBL" id="CAH1786221.1"/>
    </source>
</evidence>
<dbReference type="AlphaFoldDB" id="A0A8J1XVZ2"/>
<dbReference type="OrthoDB" id="6120661at2759"/>
<sequence>MMGGNLVTLLLVLVSHFRLAEGGLGTSCLDYGVQDPATCDVPDSYCGPQGECICIGGFAANSGNTACETYFNCLNEGCRHGTCNFTTGACQCPGDKVGFDCTVSVDSGGGFISDLTTAGCEICNKTGTFACSPDSLCECKYGYTGETCSDERVRVEVCDANSMIVSLEPYSLESVVPVFNGSMYIHGKTHKSNCNINVIQSDFVQTTPDLLLNDCVIGKEDDNGDIHFYVDIVVQFHKDYVTSHDIIHRVSCIHLANSVFSVSHVTSVNPPRDLARGGNIFDTKSVIGMQIEGTTIKDPDTFQLGAELTVTFTLLNTQVFRAFMVTELKTMSSGGPGLLSKMLLNERCPDEDAYDVLQPNPIDVSGYDVNHLADKNVIRIKIFAHKFANTDSVLVTGVAQACFEMSECIFPIDCPATTTRKKRSTLENTVGFELEKMIKVIDRDTRNDENGRLDVSGGGGKVMTSQCRSSWEYIATLTIMASLLFLSNVVLIIFCFCARRRRRLEQRNAKRVAEKPNYRLNEMIPGIRHQSSMSNPSYE</sequence>
<dbReference type="Proteomes" id="UP000749559">
    <property type="component" value="Unassembled WGS sequence"/>
</dbReference>
<proteinExistence type="predicted"/>
<gene>
    <name evidence="2" type="ORF">OFUS_LOCUS12157</name>
</gene>
<organism evidence="2 3">
    <name type="scientific">Owenia fusiformis</name>
    <name type="common">Polychaete worm</name>
    <dbReference type="NCBI Taxonomy" id="6347"/>
    <lineage>
        <taxon>Eukaryota</taxon>
        <taxon>Metazoa</taxon>
        <taxon>Spiralia</taxon>
        <taxon>Lophotrochozoa</taxon>
        <taxon>Annelida</taxon>
        <taxon>Polychaeta</taxon>
        <taxon>Sedentaria</taxon>
        <taxon>Canalipalpata</taxon>
        <taxon>Sabellida</taxon>
        <taxon>Oweniida</taxon>
        <taxon>Oweniidae</taxon>
        <taxon>Owenia</taxon>
    </lineage>
</organism>
<name>A0A8J1XVZ2_OWEFU</name>
<feature type="domain" description="Cuticlin N-terminal" evidence="1">
    <location>
        <begin position="178"/>
        <end position="254"/>
    </location>
</feature>
<evidence type="ECO:0000259" key="1">
    <source>
        <dbReference type="Pfam" id="PF25057"/>
    </source>
</evidence>
<dbReference type="Pfam" id="PF25057">
    <property type="entry name" value="CUT_N"/>
    <property type="match status" value="1"/>
</dbReference>
<protein>
    <recommendedName>
        <fullName evidence="1">Cuticlin N-terminal domain-containing protein</fullName>
    </recommendedName>
</protein>